<feature type="binding site" evidence="8">
    <location>
        <begin position="239"/>
        <end position="246"/>
    </location>
    <ligand>
        <name>ATP</name>
        <dbReference type="ChEBI" id="CHEBI:30616"/>
    </ligand>
</feature>
<dbReference type="GO" id="GO:0005737">
    <property type="term" value="C:cytoplasm"/>
    <property type="evidence" value="ECO:0007669"/>
    <property type="project" value="TreeGrafter"/>
</dbReference>
<dbReference type="InterPro" id="IPR036961">
    <property type="entry name" value="Kinesin_motor_dom_sf"/>
</dbReference>
<dbReference type="Gene3D" id="1.20.58.530">
    <property type="match status" value="1"/>
</dbReference>
<evidence type="ECO:0000256" key="2">
    <source>
        <dbReference type="ARBA" id="ARBA00022741"/>
    </source>
</evidence>
<evidence type="ECO:0000259" key="10">
    <source>
        <dbReference type="PROSITE" id="PS51456"/>
    </source>
</evidence>
<dbReference type="Gene3D" id="3.40.850.10">
    <property type="entry name" value="Kinesin motor domain"/>
    <property type="match status" value="1"/>
</dbReference>
<dbReference type="SMART" id="SM00242">
    <property type="entry name" value="MYSc"/>
    <property type="match status" value="1"/>
</dbReference>
<evidence type="ECO:0000313" key="11">
    <source>
        <dbReference type="EMBL" id="KNZ58452.1"/>
    </source>
</evidence>
<sequence length="1929" mass="217579">MFFPQPLRRHSLQKVLVNLCEHSCSLDSYKMVSSRASKALTPVTLKSTTKFRRETHVGPLPHFPGESVPNPIALRCLEALSLLVPSNDHVPIFFLTKQEDINLWLSNTSDIYSDDNPYNLLRHTCSVIRFGDWNWTQCSPGTSEKSAVEVNSLLPGALTIEAELITTDTVIICFHPQSVQNNGTLWAVIIFSTLIDPRKPGYRKQKRQSPRSHLHCPTGLNNSKRLSYFRKSNSILITGESRAGKTENTKHVISYLTAISSAHKLAASGSENSVSESSRPTMGSRTNTSSCLEVVKLVRRLLGKLEWQILQANPILESFGNAQTVRNSHSAQIGKFVRIEFNALGAILVTSRSEKERAFHIFYQLLIGCSSVGSGGGGDKELAEKLLLHSTDPKDYDYLNKTKLVVDGMDDLEEWKNLRDSLNVVGLSAEEQLNLFKIISIILHIGNITVQSDRSDVAYLHAGAENQSLANLEQVFHLLGLPNLEEFKKSILRPKIKAGREFVTQPRNTTQVKEELSSLCTTLYEKSFGKLIDKINAMLDKSNKGNQNSLSSFKLPFIGVLDIAGFVIFETNGFEHLCINYTNERLQQFFNHHMFVLEQEKYSKEDIHWDFVNFGLDLQPTINLIESSSNPIGILSCLDEECIMPRATDFTFTKKLIGLVSNNPNPKFIKSRFNSTAGFIIQHYAGHVEYRTEGWLEKNKDPLNSNLTNVLTSSNDKFIAALFEEYWDPSSEPTAPAAIAVNSDVPGGQGIGKRRGVKRGAFRTVGQRHKEQLTSLMNQLQSTQTHFFRCFVPNPDKRPGVIDVKLVLDQLRCNGVLEGIRITRLVWPNRLPFIEFFEDLKSKLEVELNKRLEWEHDNISLEKNLKIHKDTVSEHKKNSTSLRKELTFKSHKLHKAISLQDKTIVKHVHTHPTPCDAHPSSWCTILDVEKLDCLFSADLPAQSQMQLYLKNHFCLLTTGPFAQVPSTSPSVAPIQIEKIMLEKNFAALLSNELADNRQSHAQQRRVSGANDNKNEVHLLKLTLDKEKVARNQAEANAKKLQAELQVAKAGVTSMGNIGRCQQAEDTGLSGKAKKEYENQIADLERQLHKRDATLNKATIDRVKKQVEQCYTDLIHLVKSIGQSGRLGGGTPGEGVEGFAAVVCSSIKSDPNKNENKLKNKLLAELQQANEELENEMFGFISGFSRSVIEPMKSFANGAAFKCDYGRPDSVARISREIDQNALGQDQFKMIQLKETIRRHEWANHRLQADLQMMSIQQIKWDVIRNHLESQLNGLLKILNNEDSNQSIRIEEIKRNLNLKNEQLQELLNQEMEARNLAEQSRLKGSQNLKEIQYSLTNSMDDCFSKLESNQFNLLSQNCASVHKLESQKNHINELQQTKTMLEKGKTDTRSNRIDGRQKINGRCWPSCRRLRSKELPLVTSSTPLFLGNCKPFFFADQYCDRVEAAEVARLKAEKSETFAKVSLAVSEQRRAEAAEDREAAEQRARVAEQRVQELEVYLEDEVVDFTKAQRETERTVAELNELRDQYDRAMKDQDYTVEATRQRFQHKLENLAKELESERKRTMKVREEVRQLRTERDELQIQNDERLYPRGGFSKEKERLETKVQDIIKAYDEAVAVQAEQSSQIVTLMSQVRDLRAARDESSETHPTPCDAHPSSWCTILDVEKLDRSFSADLPAQSQMQLHLKNRFCLLTTAPFAQVPSTSPGEAPIQIEKIMLEKNFAALLSNALADVDLNFPSVHWLLNLGMVSCPSNHELRFKPRLSIWVVITPCSVTQIKPQITYLVVHEPTPAGLPVVKSLALIVGWSFDLGGAGQLIEHILGTAAYGQRPIHIDLGQGLNGPSLGDVVIDPQRGVVMPLGPQGLPSQKNQPPPASRLDRHLADRAGQTLMPLATLPRWSEEARVFQQIISCSENPAKIQWAIFPDGIQKKN</sequence>
<keyword evidence="12" id="KW-1185">Reference proteome</keyword>
<dbReference type="PANTHER" id="PTHR13140:SF857">
    <property type="entry name" value="MYOSIN-11"/>
    <property type="match status" value="1"/>
</dbReference>
<gene>
    <name evidence="11" type="ORF">VP01_1928g5</name>
</gene>
<dbReference type="EMBL" id="LAVV01006757">
    <property type="protein sequence ID" value="KNZ58452.1"/>
    <property type="molecule type" value="Genomic_DNA"/>
</dbReference>
<feature type="coiled-coil region" evidence="9">
    <location>
        <begin position="1289"/>
        <end position="1323"/>
    </location>
</feature>
<comment type="caution">
    <text evidence="11">The sequence shown here is derived from an EMBL/GenBank/DDBJ whole genome shotgun (WGS) entry which is preliminary data.</text>
</comment>
<dbReference type="OrthoDB" id="6108017at2759"/>
<dbReference type="GO" id="GO:0016459">
    <property type="term" value="C:myosin complex"/>
    <property type="evidence" value="ECO:0007669"/>
    <property type="project" value="UniProtKB-KW"/>
</dbReference>
<dbReference type="Gene3D" id="1.20.120.720">
    <property type="entry name" value="Myosin VI head, motor domain, U50 subdomain"/>
    <property type="match status" value="1"/>
</dbReference>
<dbReference type="PROSITE" id="PS51456">
    <property type="entry name" value="MYOSIN_MOTOR"/>
    <property type="match status" value="1"/>
</dbReference>
<evidence type="ECO:0000256" key="5">
    <source>
        <dbReference type="ARBA" id="ARBA00023123"/>
    </source>
</evidence>
<feature type="coiled-coil region" evidence="9">
    <location>
        <begin position="1463"/>
        <end position="1585"/>
    </location>
</feature>
<organism evidence="11 12">
    <name type="scientific">Puccinia sorghi</name>
    <dbReference type="NCBI Taxonomy" id="27349"/>
    <lineage>
        <taxon>Eukaryota</taxon>
        <taxon>Fungi</taxon>
        <taxon>Dikarya</taxon>
        <taxon>Basidiomycota</taxon>
        <taxon>Pucciniomycotina</taxon>
        <taxon>Pucciniomycetes</taxon>
        <taxon>Pucciniales</taxon>
        <taxon>Pucciniaceae</taxon>
        <taxon>Puccinia</taxon>
    </lineage>
</organism>
<keyword evidence="4 9" id="KW-0175">Coiled coil</keyword>
<name>A0A0L6VD17_9BASI</name>
<evidence type="ECO:0000256" key="9">
    <source>
        <dbReference type="SAM" id="Coils"/>
    </source>
</evidence>
<keyword evidence="6 8" id="KW-0505">Motor protein</keyword>
<reference evidence="11 12" key="1">
    <citation type="submission" date="2015-08" db="EMBL/GenBank/DDBJ databases">
        <title>Next Generation Sequencing and Analysis of the Genome of Puccinia sorghi L Schw, the Causal Agent of Maize Common Rust.</title>
        <authorList>
            <person name="Rochi L."/>
            <person name="Burguener G."/>
            <person name="Darino M."/>
            <person name="Turjanski A."/>
            <person name="Kreff E."/>
            <person name="Dieguez M.J."/>
            <person name="Sacco F."/>
        </authorList>
    </citation>
    <scope>NUCLEOTIDE SEQUENCE [LARGE SCALE GENOMIC DNA]</scope>
    <source>
        <strain evidence="11 12">RO10H11247</strain>
    </source>
</reference>
<accession>A0A0L6VD17</accession>
<dbReference type="GO" id="GO:0007015">
    <property type="term" value="P:actin filament organization"/>
    <property type="evidence" value="ECO:0007669"/>
    <property type="project" value="TreeGrafter"/>
</dbReference>
<dbReference type="PANTHER" id="PTHR13140">
    <property type="entry name" value="MYOSIN"/>
    <property type="match status" value="1"/>
</dbReference>
<evidence type="ECO:0000256" key="8">
    <source>
        <dbReference type="PROSITE-ProRule" id="PRU00782"/>
    </source>
</evidence>
<feature type="domain" description="Myosin motor" evidence="10">
    <location>
        <begin position="1"/>
        <end position="901"/>
    </location>
</feature>
<feature type="region of interest" description="Actin-binding" evidence="8">
    <location>
        <begin position="773"/>
        <end position="795"/>
    </location>
</feature>
<evidence type="ECO:0000256" key="3">
    <source>
        <dbReference type="ARBA" id="ARBA00022840"/>
    </source>
</evidence>
<comment type="similarity">
    <text evidence="1 8">Belongs to the TRAFAC class myosin-kinesin ATPase superfamily. Myosin family.</text>
</comment>
<dbReference type="GO" id="GO:0016020">
    <property type="term" value="C:membrane"/>
    <property type="evidence" value="ECO:0007669"/>
    <property type="project" value="TreeGrafter"/>
</dbReference>
<dbReference type="Pfam" id="PF00063">
    <property type="entry name" value="Myosin_head"/>
    <property type="match status" value="1"/>
</dbReference>
<dbReference type="InterPro" id="IPR001609">
    <property type="entry name" value="Myosin_head_motor_dom-like"/>
</dbReference>
<dbReference type="GO" id="GO:0000146">
    <property type="term" value="F:microfilament motor activity"/>
    <property type="evidence" value="ECO:0007669"/>
    <property type="project" value="TreeGrafter"/>
</dbReference>
<evidence type="ECO:0000256" key="4">
    <source>
        <dbReference type="ARBA" id="ARBA00023054"/>
    </source>
</evidence>
<dbReference type="PRINTS" id="PR00193">
    <property type="entry name" value="MYOSINHEAVY"/>
</dbReference>
<evidence type="ECO:0000256" key="1">
    <source>
        <dbReference type="ARBA" id="ARBA00008314"/>
    </source>
</evidence>
<evidence type="ECO:0000313" key="12">
    <source>
        <dbReference type="Proteomes" id="UP000037035"/>
    </source>
</evidence>
<keyword evidence="5 8" id="KW-0518">Myosin</keyword>
<keyword evidence="3 8" id="KW-0067">ATP-binding</keyword>
<dbReference type="GO" id="GO:0005524">
    <property type="term" value="F:ATP binding"/>
    <property type="evidence" value="ECO:0007669"/>
    <property type="project" value="UniProtKB-UniRule"/>
</dbReference>
<evidence type="ECO:0000256" key="6">
    <source>
        <dbReference type="ARBA" id="ARBA00023175"/>
    </source>
</evidence>
<proteinExistence type="inferred from homology"/>
<feature type="coiled-coil region" evidence="9">
    <location>
        <begin position="1023"/>
        <end position="1093"/>
    </location>
</feature>
<dbReference type="VEuPathDB" id="FungiDB:VP01_1928g5"/>
<keyword evidence="2 8" id="KW-0547">Nucleotide-binding</keyword>
<dbReference type="SUPFAM" id="SSF52540">
    <property type="entry name" value="P-loop containing nucleoside triphosphate hydrolases"/>
    <property type="match status" value="1"/>
</dbReference>
<keyword evidence="7 8" id="KW-0009">Actin-binding</keyword>
<dbReference type="STRING" id="27349.A0A0L6VD17"/>
<evidence type="ECO:0000256" key="7">
    <source>
        <dbReference type="ARBA" id="ARBA00023203"/>
    </source>
</evidence>
<dbReference type="Gene3D" id="1.10.10.820">
    <property type="match status" value="1"/>
</dbReference>
<protein>
    <recommendedName>
        <fullName evidence="10">Myosin motor domain-containing protein</fullName>
    </recommendedName>
</protein>
<dbReference type="InterPro" id="IPR027417">
    <property type="entry name" value="P-loop_NTPase"/>
</dbReference>
<dbReference type="GO" id="GO:0051015">
    <property type="term" value="F:actin filament binding"/>
    <property type="evidence" value="ECO:0007669"/>
    <property type="project" value="TreeGrafter"/>
</dbReference>
<dbReference type="Proteomes" id="UP000037035">
    <property type="component" value="Unassembled WGS sequence"/>
</dbReference>